<dbReference type="AlphaFoldDB" id="A0A0S2DCC3"/>
<dbReference type="Gene3D" id="1.20.1080.10">
    <property type="entry name" value="Glycerol uptake facilitator protein"/>
    <property type="match status" value="1"/>
</dbReference>
<feature type="transmembrane region" description="Helical" evidence="8">
    <location>
        <begin position="138"/>
        <end position="161"/>
    </location>
</feature>
<proteinExistence type="inferred from homology"/>
<keyword evidence="5 8" id="KW-1133">Transmembrane helix</keyword>
<dbReference type="PATRIC" id="fig|69.6.peg.802"/>
<comment type="similarity">
    <text evidence="2 7">Belongs to the MIP/aquaporin (TC 1.A.8) family.</text>
</comment>
<organism evidence="9 10">
    <name type="scientific">Lysobacter enzymogenes</name>
    <dbReference type="NCBI Taxonomy" id="69"/>
    <lineage>
        <taxon>Bacteria</taxon>
        <taxon>Pseudomonadati</taxon>
        <taxon>Pseudomonadota</taxon>
        <taxon>Gammaproteobacteria</taxon>
        <taxon>Lysobacterales</taxon>
        <taxon>Lysobacteraceae</taxon>
        <taxon>Lysobacter</taxon>
    </lineage>
</organism>
<sequence>MATPMAQYLSEFIATAMLILLGNGVVAGALLNKSKAQGAGWGVITAAWGLAVLIGICIAGPTSGAIMNPALTIGLAAIGKLAWALVPGFVIAQIAGAFAGATLVWLTYLAHWRVSDDPELKRAIFCTSPAIRDTKANVLTEVIGTFALTFGALAIGANSFAPGMGPLGVGLLVVVIGMSLGGPTGYAINPARDLGPRLAHALLPIAGKGGSDWGYAWVPVVAPIVGAVLGAFAFQAVYG</sequence>
<accession>A0A0S2DCC3</accession>
<gene>
    <name evidence="9" type="ORF">GLE_0813</name>
</gene>
<feature type="transmembrane region" description="Helical" evidence="8">
    <location>
        <begin position="12"/>
        <end position="31"/>
    </location>
</feature>
<feature type="transmembrane region" description="Helical" evidence="8">
    <location>
        <begin position="215"/>
        <end position="238"/>
    </location>
</feature>
<dbReference type="SUPFAM" id="SSF81338">
    <property type="entry name" value="Aquaporin-like"/>
    <property type="match status" value="1"/>
</dbReference>
<evidence type="ECO:0000256" key="3">
    <source>
        <dbReference type="ARBA" id="ARBA00022448"/>
    </source>
</evidence>
<feature type="transmembrane region" description="Helical" evidence="8">
    <location>
        <begin position="81"/>
        <end position="106"/>
    </location>
</feature>
<evidence type="ECO:0000256" key="8">
    <source>
        <dbReference type="SAM" id="Phobius"/>
    </source>
</evidence>
<evidence type="ECO:0000256" key="5">
    <source>
        <dbReference type="ARBA" id="ARBA00022989"/>
    </source>
</evidence>
<keyword evidence="4 7" id="KW-0812">Transmembrane</keyword>
<dbReference type="EMBL" id="CP013140">
    <property type="protein sequence ID" value="ALN56171.1"/>
    <property type="molecule type" value="Genomic_DNA"/>
</dbReference>
<protein>
    <submittedName>
        <fullName evidence="9">Transporter, major intrinsic protein (MIP) family</fullName>
    </submittedName>
</protein>
<feature type="transmembrane region" description="Helical" evidence="8">
    <location>
        <begin position="38"/>
        <end position="61"/>
    </location>
</feature>
<evidence type="ECO:0000256" key="2">
    <source>
        <dbReference type="ARBA" id="ARBA00006175"/>
    </source>
</evidence>
<dbReference type="PANTHER" id="PTHR43829">
    <property type="entry name" value="AQUAPORIN OR AQUAGLYCEROPORIN RELATED"/>
    <property type="match status" value="1"/>
</dbReference>
<dbReference type="PANTHER" id="PTHR43829:SF9">
    <property type="entry name" value="AQUAPORIN-9"/>
    <property type="match status" value="1"/>
</dbReference>
<evidence type="ECO:0000313" key="9">
    <source>
        <dbReference type="EMBL" id="ALN56171.1"/>
    </source>
</evidence>
<evidence type="ECO:0000256" key="7">
    <source>
        <dbReference type="RuleBase" id="RU000477"/>
    </source>
</evidence>
<keyword evidence="6 8" id="KW-0472">Membrane</keyword>
<evidence type="ECO:0000313" key="10">
    <source>
        <dbReference type="Proteomes" id="UP000061569"/>
    </source>
</evidence>
<name>A0A0S2DCC3_LYSEN</name>
<dbReference type="Pfam" id="PF00230">
    <property type="entry name" value="MIP"/>
    <property type="match status" value="1"/>
</dbReference>
<keyword evidence="3 7" id="KW-0813">Transport</keyword>
<evidence type="ECO:0000256" key="6">
    <source>
        <dbReference type="ARBA" id="ARBA00023136"/>
    </source>
</evidence>
<dbReference type="GO" id="GO:0015254">
    <property type="term" value="F:glycerol channel activity"/>
    <property type="evidence" value="ECO:0007669"/>
    <property type="project" value="TreeGrafter"/>
</dbReference>
<dbReference type="GO" id="GO:0005886">
    <property type="term" value="C:plasma membrane"/>
    <property type="evidence" value="ECO:0007669"/>
    <property type="project" value="TreeGrafter"/>
</dbReference>
<reference evidence="9 10" key="1">
    <citation type="submission" date="2015-11" db="EMBL/GenBank/DDBJ databases">
        <title>Genome sequences of Lysobacter enzymogenes strain C3 and Lysobacter antibioticus ATCC 29479.</title>
        <authorList>
            <person name="Kobayashi D.Y."/>
        </authorList>
    </citation>
    <scope>NUCLEOTIDE SEQUENCE [LARGE SCALE GENOMIC DNA]</scope>
    <source>
        <strain evidence="9 10">C3</strain>
    </source>
</reference>
<evidence type="ECO:0000256" key="1">
    <source>
        <dbReference type="ARBA" id="ARBA00004141"/>
    </source>
</evidence>
<dbReference type="KEGG" id="lez:GLE_0813"/>
<evidence type="ECO:0000256" key="4">
    <source>
        <dbReference type="ARBA" id="ARBA00022692"/>
    </source>
</evidence>
<dbReference type="PRINTS" id="PR00783">
    <property type="entry name" value="MINTRINSICP"/>
</dbReference>
<feature type="transmembrane region" description="Helical" evidence="8">
    <location>
        <begin position="167"/>
        <end position="188"/>
    </location>
</feature>
<dbReference type="InterPro" id="IPR000425">
    <property type="entry name" value="MIP"/>
</dbReference>
<comment type="subcellular location">
    <subcellularLocation>
        <location evidence="1">Membrane</location>
        <topology evidence="1">Multi-pass membrane protein</topology>
    </subcellularLocation>
</comment>
<dbReference type="InterPro" id="IPR050363">
    <property type="entry name" value="MIP/Aquaporin"/>
</dbReference>
<dbReference type="STRING" id="69.GLE_0813"/>
<dbReference type="Proteomes" id="UP000061569">
    <property type="component" value="Chromosome"/>
</dbReference>
<dbReference type="InterPro" id="IPR023271">
    <property type="entry name" value="Aquaporin-like"/>
</dbReference>